<protein>
    <submittedName>
        <fullName evidence="2">Pimeloyl-ACP methyl ester carboxylesterase</fullName>
    </submittedName>
</protein>
<name>A0A4R2JUW6_9PSEU</name>
<dbReference type="PANTHER" id="PTHR43798:SF33">
    <property type="entry name" value="HYDROLASE, PUTATIVE (AFU_ORTHOLOGUE AFUA_2G14860)-RELATED"/>
    <property type="match status" value="1"/>
</dbReference>
<dbReference type="InterPro" id="IPR000073">
    <property type="entry name" value="AB_hydrolase_1"/>
</dbReference>
<dbReference type="PRINTS" id="PR00111">
    <property type="entry name" value="ABHYDROLASE"/>
</dbReference>
<dbReference type="InterPro" id="IPR029058">
    <property type="entry name" value="AB_hydrolase_fold"/>
</dbReference>
<accession>A0A4R2JUW6</accession>
<dbReference type="Pfam" id="PF00561">
    <property type="entry name" value="Abhydrolase_1"/>
    <property type="match status" value="1"/>
</dbReference>
<evidence type="ECO:0000259" key="1">
    <source>
        <dbReference type="Pfam" id="PF00561"/>
    </source>
</evidence>
<comment type="caution">
    <text evidence="2">The sequence shown here is derived from an EMBL/GenBank/DDBJ whole genome shotgun (WGS) entry which is preliminary data.</text>
</comment>
<dbReference type="InterPro" id="IPR050266">
    <property type="entry name" value="AB_hydrolase_sf"/>
</dbReference>
<evidence type="ECO:0000313" key="3">
    <source>
        <dbReference type="Proteomes" id="UP000295680"/>
    </source>
</evidence>
<sequence length="264" mass="29038">MIIRGYADTPLGQIHFAECDSGAPMLLLHQTPRSWDEYRELLPLLGARRRAIAMDTLGFGQSAAPPEHSIEAYAAGALALLDALDLDQVDLLGHHTGGVVAIEVAACAPARVRRLVLSSTPFVDAAARERRRHRPPIDLVETQPDGRHLAELWERRRSFYPEGRPDLLTRFVRDALRLQADELEAGHEAVGRYRMEQRLPLVTCPVLCLGASADPYAFPELEPLARHLAHATITVVEGGMVPLMEERASDVAAAVLDFLAGERP</sequence>
<feature type="domain" description="AB hydrolase-1" evidence="1">
    <location>
        <begin position="24"/>
        <end position="146"/>
    </location>
</feature>
<reference evidence="2 3" key="1">
    <citation type="submission" date="2019-03" db="EMBL/GenBank/DDBJ databases">
        <title>Genomic Encyclopedia of Type Strains, Phase IV (KMG-IV): sequencing the most valuable type-strain genomes for metagenomic binning, comparative biology and taxonomic classification.</title>
        <authorList>
            <person name="Goeker M."/>
        </authorList>
    </citation>
    <scope>NUCLEOTIDE SEQUENCE [LARGE SCALE GENOMIC DNA]</scope>
    <source>
        <strain evidence="2 3">DSM 45934</strain>
    </source>
</reference>
<evidence type="ECO:0000313" key="2">
    <source>
        <dbReference type="EMBL" id="TCO61128.1"/>
    </source>
</evidence>
<dbReference type="RefSeq" id="WP_207926100.1">
    <property type="nucleotide sequence ID" value="NZ_SLWS01000003.1"/>
</dbReference>
<gene>
    <name evidence="2" type="ORF">EV192_103712</name>
</gene>
<keyword evidence="3" id="KW-1185">Reference proteome</keyword>
<dbReference type="Gene3D" id="3.40.50.1820">
    <property type="entry name" value="alpha/beta hydrolase"/>
    <property type="match status" value="1"/>
</dbReference>
<dbReference type="EMBL" id="SLWS01000003">
    <property type="protein sequence ID" value="TCO61128.1"/>
    <property type="molecule type" value="Genomic_DNA"/>
</dbReference>
<dbReference type="Proteomes" id="UP000295680">
    <property type="component" value="Unassembled WGS sequence"/>
</dbReference>
<organism evidence="2 3">
    <name type="scientific">Actinocrispum wychmicini</name>
    <dbReference type="NCBI Taxonomy" id="1213861"/>
    <lineage>
        <taxon>Bacteria</taxon>
        <taxon>Bacillati</taxon>
        <taxon>Actinomycetota</taxon>
        <taxon>Actinomycetes</taxon>
        <taxon>Pseudonocardiales</taxon>
        <taxon>Pseudonocardiaceae</taxon>
        <taxon>Actinocrispum</taxon>
    </lineage>
</organism>
<dbReference type="GO" id="GO:0003824">
    <property type="term" value="F:catalytic activity"/>
    <property type="evidence" value="ECO:0007669"/>
    <property type="project" value="UniProtKB-ARBA"/>
</dbReference>
<dbReference type="AlphaFoldDB" id="A0A4R2JUW6"/>
<dbReference type="PANTHER" id="PTHR43798">
    <property type="entry name" value="MONOACYLGLYCEROL LIPASE"/>
    <property type="match status" value="1"/>
</dbReference>
<dbReference type="SUPFAM" id="SSF53474">
    <property type="entry name" value="alpha/beta-Hydrolases"/>
    <property type="match status" value="1"/>
</dbReference>
<dbReference type="GO" id="GO:0016020">
    <property type="term" value="C:membrane"/>
    <property type="evidence" value="ECO:0007669"/>
    <property type="project" value="TreeGrafter"/>
</dbReference>
<proteinExistence type="predicted"/>